<keyword evidence="2" id="KW-1185">Reference proteome</keyword>
<organism evidence="1 2">
    <name type="scientific">Pleurotus cornucopiae</name>
    <name type="common">Cornucopia mushroom</name>
    <dbReference type="NCBI Taxonomy" id="5321"/>
    <lineage>
        <taxon>Eukaryota</taxon>
        <taxon>Fungi</taxon>
        <taxon>Dikarya</taxon>
        <taxon>Basidiomycota</taxon>
        <taxon>Agaricomycotina</taxon>
        <taxon>Agaricomycetes</taxon>
        <taxon>Agaricomycetidae</taxon>
        <taxon>Agaricales</taxon>
        <taxon>Pleurotineae</taxon>
        <taxon>Pleurotaceae</taxon>
        <taxon>Pleurotus</taxon>
    </lineage>
</organism>
<name>A0ACB7IGS6_PLECO</name>
<comment type="caution">
    <text evidence="1">The sequence shown here is derived from an EMBL/GenBank/DDBJ whole genome shotgun (WGS) entry which is preliminary data.</text>
</comment>
<dbReference type="Proteomes" id="UP000824881">
    <property type="component" value="Unassembled WGS sequence"/>
</dbReference>
<accession>A0ACB7IGS6</accession>
<gene>
    <name evidence="1" type="ORF">CCMSSC00406_0008479</name>
</gene>
<evidence type="ECO:0000313" key="2">
    <source>
        <dbReference type="Proteomes" id="UP000824881"/>
    </source>
</evidence>
<dbReference type="EMBL" id="WQMT02000011">
    <property type="protein sequence ID" value="KAG9217552.1"/>
    <property type="molecule type" value="Genomic_DNA"/>
</dbReference>
<sequence>MAPRKKPTNALAEALQSRMQSAAPTQPEGKEMPAEESEVPARRRPSARSSKPGSKMPHQDLEDKPARTINTRASNKNAHPGQIIRNNTQKRRSSAEVQAANNAKKADRLMKNLLEDQAHHDALEKIAEEEERLFLEDLARRCVAERPDMDSSKPAAKASKPQKFTGGVVDVSDGEEEAAMSEGPSLPDIDAPEFTGWDEVEAVVDPIVDVSDTDSRDEEYQPAAKEQSEDEDMEVPQKRTGKLTATKNKVTAHTTGGKKERGIVGVSVNAQRERLREAMSVGTKRKAQGASTGGSITDQESGKRAKTTGLGGLRKDWQAPNQKPEQRLNSALTTLNARAQLEHEDESSTNLNNGDDDVENHGEWDDDEPTDMVKAVRNSKGTSRGPSSQTTRNMSQHGMKLSIASAPTRGRASDSQTANSQTKPSARSNMSHVPSALSPPFRVTQDYQPESTSDVTAINTPATAERSVHSKEKVTFRDLPFPKGHWSAYAKKWKVVRASLINWSGTLPDMFSASSHPEFLPTLKQLWIEMFPELAHAAEDRSLIIVAGATIRDHRSAMGKAAVTVVASVIPKTATTPEKVIRALKDQYCTVPEFIYRRPYAETGNRGSYLSDVILEVLAVHMGVVLQAEKSFGRPAGALALVCAAVERALDGWKGGVNAIEEAKKDAKLNKGLGFKADRWGPVAACWLKGIDKNMTEKRWDILIRDTAIFIPDRLSNDFDFEPFAEGDIRNIDGSGDEFLE</sequence>
<evidence type="ECO:0000313" key="1">
    <source>
        <dbReference type="EMBL" id="KAG9217552.1"/>
    </source>
</evidence>
<reference evidence="1 2" key="1">
    <citation type="journal article" date="2021" name="Appl. Environ. Microbiol.">
        <title>Genetic linkage and physical mapping for an oyster mushroom Pleurotus cornucopiae and QTL analysis for the trait cap color.</title>
        <authorList>
            <person name="Zhang Y."/>
            <person name="Gao W."/>
            <person name="Sonnenberg A."/>
            <person name="Chen Q."/>
            <person name="Zhang J."/>
            <person name="Huang C."/>
        </authorList>
    </citation>
    <scope>NUCLEOTIDE SEQUENCE [LARGE SCALE GENOMIC DNA]</scope>
    <source>
        <strain evidence="1">CCMSSC00406</strain>
    </source>
</reference>
<proteinExistence type="predicted"/>
<protein>
    <submittedName>
        <fullName evidence="1">Uncharacterized protein</fullName>
    </submittedName>
</protein>